<dbReference type="Proteomes" id="UP000182200">
    <property type="component" value="Unassembled WGS sequence"/>
</dbReference>
<keyword evidence="3 6" id="KW-0812">Transmembrane</keyword>
<evidence type="ECO:0000313" key="8">
    <source>
        <dbReference type="Proteomes" id="UP000182200"/>
    </source>
</evidence>
<evidence type="ECO:0000256" key="4">
    <source>
        <dbReference type="ARBA" id="ARBA00022989"/>
    </source>
</evidence>
<keyword evidence="5 6" id="KW-0472">Membrane</keyword>
<keyword evidence="2" id="KW-1003">Cell membrane</keyword>
<evidence type="ECO:0000256" key="5">
    <source>
        <dbReference type="ARBA" id="ARBA00023136"/>
    </source>
</evidence>
<feature type="transmembrane region" description="Helical" evidence="6">
    <location>
        <begin position="121"/>
        <end position="141"/>
    </location>
</feature>
<gene>
    <name evidence="7" type="ORF">JGI8_01905</name>
</gene>
<name>A0ABM9UXW4_9BACT</name>
<keyword evidence="4 6" id="KW-1133">Transmembrane helix</keyword>
<feature type="transmembrane region" description="Helical" evidence="6">
    <location>
        <begin position="7"/>
        <end position="25"/>
    </location>
</feature>
<evidence type="ECO:0000256" key="1">
    <source>
        <dbReference type="ARBA" id="ARBA00004651"/>
    </source>
</evidence>
<evidence type="ECO:0000256" key="3">
    <source>
        <dbReference type="ARBA" id="ARBA00022692"/>
    </source>
</evidence>
<feature type="transmembrane region" description="Helical" evidence="6">
    <location>
        <begin position="223"/>
        <end position="245"/>
    </location>
</feature>
<dbReference type="RefSeq" id="WP_047134376.1">
    <property type="nucleotide sequence ID" value="NZ_CZVI01000041.1"/>
</dbReference>
<dbReference type="PANTHER" id="PTHR39087">
    <property type="entry name" value="UPF0104 MEMBRANE PROTEIN MJ1595"/>
    <property type="match status" value="1"/>
</dbReference>
<organism evidence="7 8">
    <name type="scientific">Candidatus Kryptonium thompsonii</name>
    <dbReference type="NCBI Taxonomy" id="1633631"/>
    <lineage>
        <taxon>Bacteria</taxon>
        <taxon>Pseudomonadati</taxon>
        <taxon>Candidatus Kryptoniota</taxon>
        <taxon>Candidatus Kryptonium</taxon>
    </lineage>
</organism>
<keyword evidence="8" id="KW-1185">Reference proteome</keyword>
<dbReference type="EMBL" id="CZVI01000041">
    <property type="protein sequence ID" value="CUS93977.1"/>
    <property type="molecule type" value="Genomic_DNA"/>
</dbReference>
<feature type="transmembrane region" description="Helical" evidence="6">
    <location>
        <begin position="153"/>
        <end position="177"/>
    </location>
</feature>
<evidence type="ECO:0000256" key="2">
    <source>
        <dbReference type="ARBA" id="ARBA00022475"/>
    </source>
</evidence>
<evidence type="ECO:0000256" key="6">
    <source>
        <dbReference type="SAM" id="Phobius"/>
    </source>
</evidence>
<sequence length="338" mass="38556">MFNSGKLFRFIVGIAIAIFFLYFAFKGVKWDVFLSVFLNVNYLYIFLMLLFILLSHLFRALRWKYLLKPVKSDTSFVNFFEATMIGYFVNNIFPRAGEVVKAYTLSNDEKISKASGLASVLLERILDIAFSLFFFGVAMLWNKGIFERHYPWLGQAALFSGLIIGIIFVLILILLIWQDKFVSLLSRFIGIFDRKLAVRFKDVLSSFINGFEAIRHRGVHWQIILLSFLIYLCYIFAAYVALFAFEIERAKIGFFTALVIFVVSTVGFIIPTPGGVGSYHSLITGALVGLYGIKHEVALGYAVLTHGVGYIINGLFGFYFALKKHIKFSISLELRNEK</sequence>
<dbReference type="NCBIfam" id="TIGR00374">
    <property type="entry name" value="flippase-like domain"/>
    <property type="match status" value="1"/>
</dbReference>
<evidence type="ECO:0000313" key="7">
    <source>
        <dbReference type="EMBL" id="CUS93977.1"/>
    </source>
</evidence>
<comment type="subcellular location">
    <subcellularLocation>
        <location evidence="1">Cell membrane</location>
        <topology evidence="1">Multi-pass membrane protein</topology>
    </subcellularLocation>
</comment>
<feature type="transmembrane region" description="Helical" evidence="6">
    <location>
        <begin position="251"/>
        <end position="270"/>
    </location>
</feature>
<dbReference type="Pfam" id="PF03706">
    <property type="entry name" value="LPG_synthase_TM"/>
    <property type="match status" value="1"/>
</dbReference>
<reference evidence="7 8" key="1">
    <citation type="submission" date="2015-11" db="EMBL/GenBank/DDBJ databases">
        <authorList>
            <person name="Varghese N."/>
        </authorList>
    </citation>
    <scope>NUCLEOTIDE SEQUENCE [LARGE SCALE GENOMIC DNA]</scope>
    <source>
        <strain evidence="7 8">JGI-8</strain>
    </source>
</reference>
<dbReference type="InterPro" id="IPR022791">
    <property type="entry name" value="L-PG_synthase/AglD"/>
</dbReference>
<feature type="transmembrane region" description="Helical" evidence="6">
    <location>
        <begin position="37"/>
        <end position="58"/>
    </location>
</feature>
<feature type="transmembrane region" description="Helical" evidence="6">
    <location>
        <begin position="299"/>
        <end position="322"/>
    </location>
</feature>
<protein>
    <recommendedName>
        <fullName evidence="9">Lysylphosphatidylglycerol synthase TM region</fullName>
    </recommendedName>
</protein>
<comment type="caution">
    <text evidence="7">The sequence shown here is derived from an EMBL/GenBank/DDBJ whole genome shotgun (WGS) entry which is preliminary data.</text>
</comment>
<accession>A0ABM9UXW4</accession>
<dbReference type="PANTHER" id="PTHR39087:SF2">
    <property type="entry name" value="UPF0104 MEMBRANE PROTEIN MJ1595"/>
    <property type="match status" value="1"/>
</dbReference>
<evidence type="ECO:0008006" key="9">
    <source>
        <dbReference type="Google" id="ProtNLM"/>
    </source>
</evidence>
<proteinExistence type="predicted"/>